<proteinExistence type="predicted"/>
<gene>
    <name evidence="1" type="ORF">CLAC_09275</name>
</gene>
<evidence type="ECO:0000313" key="1">
    <source>
        <dbReference type="EMBL" id="ALA68627.1"/>
    </source>
</evidence>
<sequence length="34" mass="3577">MTILGETSHDTIVLDKDAVNRISQIVNGGSIHAA</sequence>
<dbReference type="AlphaFoldDB" id="A0A0K2H3L5"/>
<organism evidence="1 2">
    <name type="scientific">Corynebacterium lactis RW2-5</name>
    <dbReference type="NCBI Taxonomy" id="1408189"/>
    <lineage>
        <taxon>Bacteria</taxon>
        <taxon>Bacillati</taxon>
        <taxon>Actinomycetota</taxon>
        <taxon>Actinomycetes</taxon>
        <taxon>Mycobacteriales</taxon>
        <taxon>Corynebacteriaceae</taxon>
        <taxon>Corynebacterium</taxon>
    </lineage>
</organism>
<dbReference type="Proteomes" id="UP000058446">
    <property type="component" value="Chromosome"/>
</dbReference>
<dbReference type="KEGG" id="clw:CLAC_09275"/>
<evidence type="ECO:0000313" key="2">
    <source>
        <dbReference type="Proteomes" id="UP000058446"/>
    </source>
</evidence>
<keyword evidence="2" id="KW-1185">Reference proteome</keyword>
<dbReference type="PATRIC" id="fig|1408189.4.peg.1859"/>
<accession>A0A0K2H3L5</accession>
<name>A0A0K2H3L5_9CORY</name>
<protein>
    <submittedName>
        <fullName evidence="1">Uncharacterized protein</fullName>
    </submittedName>
</protein>
<dbReference type="EMBL" id="CP006841">
    <property type="protein sequence ID" value="ALA68627.1"/>
    <property type="molecule type" value="Genomic_DNA"/>
</dbReference>
<reference evidence="1 2" key="1">
    <citation type="submission" date="2013-10" db="EMBL/GenBank/DDBJ databases">
        <title>Complete genome sequence of Corynebacterium lactis DSM 45799(T), isolated from raw cow milk.</title>
        <authorList>
            <person name="Ruckert C."/>
            <person name="Albersmeier A."/>
            <person name="Lipski A."/>
            <person name="Kalinowski J."/>
        </authorList>
    </citation>
    <scope>NUCLEOTIDE SEQUENCE [LARGE SCALE GENOMIC DNA]</scope>
    <source>
        <strain evidence="1 2">RW2-5</strain>
    </source>
</reference>